<keyword evidence="2" id="KW-1185">Reference proteome</keyword>
<accession>A0A8X6MRX7</accession>
<evidence type="ECO:0000313" key="2">
    <source>
        <dbReference type="Proteomes" id="UP000887013"/>
    </source>
</evidence>
<feature type="non-terminal residue" evidence="1">
    <location>
        <position position="1"/>
    </location>
</feature>
<name>A0A8X6MRX7_NEPPI</name>
<evidence type="ECO:0000313" key="1">
    <source>
        <dbReference type="EMBL" id="GFS74638.1"/>
    </source>
</evidence>
<dbReference type="EMBL" id="BMAW01096431">
    <property type="protein sequence ID" value="GFS74638.1"/>
    <property type="molecule type" value="Genomic_DNA"/>
</dbReference>
<gene>
    <name evidence="1" type="ORF">NPIL_202871</name>
</gene>
<comment type="caution">
    <text evidence="1">The sequence shown here is derived from an EMBL/GenBank/DDBJ whole genome shotgun (WGS) entry which is preliminary data.</text>
</comment>
<proteinExistence type="predicted"/>
<dbReference type="Proteomes" id="UP000887013">
    <property type="component" value="Unassembled WGS sequence"/>
</dbReference>
<organism evidence="1 2">
    <name type="scientific">Nephila pilipes</name>
    <name type="common">Giant wood spider</name>
    <name type="synonym">Nephila maculata</name>
    <dbReference type="NCBI Taxonomy" id="299642"/>
    <lineage>
        <taxon>Eukaryota</taxon>
        <taxon>Metazoa</taxon>
        <taxon>Ecdysozoa</taxon>
        <taxon>Arthropoda</taxon>
        <taxon>Chelicerata</taxon>
        <taxon>Arachnida</taxon>
        <taxon>Araneae</taxon>
        <taxon>Araneomorphae</taxon>
        <taxon>Entelegynae</taxon>
        <taxon>Araneoidea</taxon>
        <taxon>Nephilidae</taxon>
        <taxon>Nephila</taxon>
    </lineage>
</organism>
<reference evidence="1" key="1">
    <citation type="submission" date="2020-08" db="EMBL/GenBank/DDBJ databases">
        <title>Multicomponent nature underlies the extraordinary mechanical properties of spider dragline silk.</title>
        <authorList>
            <person name="Kono N."/>
            <person name="Nakamura H."/>
            <person name="Mori M."/>
            <person name="Yoshida Y."/>
            <person name="Ohtoshi R."/>
            <person name="Malay A.D."/>
            <person name="Moran D.A.P."/>
            <person name="Tomita M."/>
            <person name="Numata K."/>
            <person name="Arakawa K."/>
        </authorList>
    </citation>
    <scope>NUCLEOTIDE SEQUENCE</scope>
</reference>
<sequence length="105" mass="11690">GSANLSRPGVKATIKVTGGCFVLSSLYLAKWPDRCVPCQRDQIKRNSVSLHETYLVSCPLPSSRCYAYVLTCADTFSSWPKTLSLKITKHEAVAFDFNTNWIWGS</sequence>
<dbReference type="AlphaFoldDB" id="A0A8X6MRX7"/>
<protein>
    <submittedName>
        <fullName evidence="1">Uncharacterized protein</fullName>
    </submittedName>
</protein>